<dbReference type="InterPro" id="IPR038266">
    <property type="entry name" value="NapC/NirT_cytc_sf"/>
</dbReference>
<dbReference type="InterPro" id="IPR005126">
    <property type="entry name" value="NapC/NirT_cyt_c_N"/>
</dbReference>
<dbReference type="Proteomes" id="UP000250166">
    <property type="component" value="Unassembled WGS sequence"/>
</dbReference>
<keyword evidence="7" id="KW-0479">Metal-binding</keyword>
<evidence type="ECO:0000256" key="2">
    <source>
        <dbReference type="ARBA" id="ARBA00007395"/>
    </source>
</evidence>
<dbReference type="PANTHER" id="PTHR30333:SF1">
    <property type="entry name" value="CYTOCHROME C-TYPE PROTEIN NAPC"/>
    <property type="match status" value="1"/>
</dbReference>
<keyword evidence="10" id="KW-0408">Iron</keyword>
<dbReference type="InterPro" id="IPR017571">
    <property type="entry name" value="NrfH"/>
</dbReference>
<evidence type="ECO:0000256" key="3">
    <source>
        <dbReference type="ARBA" id="ARBA00022448"/>
    </source>
</evidence>
<evidence type="ECO:0000313" key="14">
    <source>
        <dbReference type="EMBL" id="SQB99655.1"/>
    </source>
</evidence>
<feature type="transmembrane region" description="Helical" evidence="12">
    <location>
        <begin position="7"/>
        <end position="28"/>
    </location>
</feature>
<evidence type="ECO:0000259" key="13">
    <source>
        <dbReference type="Pfam" id="PF03264"/>
    </source>
</evidence>
<keyword evidence="3" id="KW-0813">Transport</keyword>
<evidence type="ECO:0000256" key="10">
    <source>
        <dbReference type="ARBA" id="ARBA00023004"/>
    </source>
</evidence>
<keyword evidence="4" id="KW-1003">Cell membrane</keyword>
<keyword evidence="6 12" id="KW-0812">Transmembrane</keyword>
<dbReference type="RefSeq" id="WP_023949287.1">
    <property type="nucleotide sequence ID" value="NZ_JAERIV010000016.1"/>
</dbReference>
<comment type="subcellular location">
    <subcellularLocation>
        <location evidence="1">Cell membrane</location>
    </subcellularLocation>
</comment>
<dbReference type="SUPFAM" id="SSF48695">
    <property type="entry name" value="Multiheme cytochromes"/>
    <property type="match status" value="1"/>
</dbReference>
<dbReference type="InterPro" id="IPR051174">
    <property type="entry name" value="Cytochrome_c-type_ET"/>
</dbReference>
<dbReference type="GO" id="GO:0009055">
    <property type="term" value="F:electron transfer activity"/>
    <property type="evidence" value="ECO:0007669"/>
    <property type="project" value="TreeGrafter"/>
</dbReference>
<keyword evidence="9 12" id="KW-1133">Transmembrane helix</keyword>
<evidence type="ECO:0000256" key="12">
    <source>
        <dbReference type="SAM" id="Phobius"/>
    </source>
</evidence>
<dbReference type="GO" id="GO:0005886">
    <property type="term" value="C:plasma membrane"/>
    <property type="evidence" value="ECO:0007669"/>
    <property type="project" value="UniProtKB-SubCell"/>
</dbReference>
<dbReference type="Gene3D" id="1.10.3820.10">
    <property type="entry name" value="Di-heme elbow motif domain"/>
    <property type="match status" value="1"/>
</dbReference>
<evidence type="ECO:0000256" key="9">
    <source>
        <dbReference type="ARBA" id="ARBA00022989"/>
    </source>
</evidence>
<dbReference type="AlphaFoldDB" id="A0A2X3BU85"/>
<name>A0A2X3BU85_9HELI</name>
<protein>
    <submittedName>
        <fullName evidence="14">Cytochrome c-type protein</fullName>
    </submittedName>
</protein>
<evidence type="ECO:0000256" key="1">
    <source>
        <dbReference type="ARBA" id="ARBA00004236"/>
    </source>
</evidence>
<keyword evidence="11 12" id="KW-0472">Membrane</keyword>
<dbReference type="PANTHER" id="PTHR30333">
    <property type="entry name" value="CYTOCHROME C-TYPE PROTEIN"/>
    <property type="match status" value="1"/>
</dbReference>
<dbReference type="Pfam" id="PF03264">
    <property type="entry name" value="Cytochrom_NNT"/>
    <property type="match status" value="1"/>
</dbReference>
<dbReference type="GO" id="GO:0022900">
    <property type="term" value="P:electron transport chain"/>
    <property type="evidence" value="ECO:0007669"/>
    <property type="project" value="InterPro"/>
</dbReference>
<dbReference type="EMBL" id="UAWL01000006">
    <property type="protein sequence ID" value="SQB99655.1"/>
    <property type="molecule type" value="Genomic_DNA"/>
</dbReference>
<keyword evidence="5" id="KW-0349">Heme</keyword>
<evidence type="ECO:0000256" key="7">
    <source>
        <dbReference type="ARBA" id="ARBA00022723"/>
    </source>
</evidence>
<evidence type="ECO:0000313" key="15">
    <source>
        <dbReference type="Proteomes" id="UP000250166"/>
    </source>
</evidence>
<keyword evidence="8" id="KW-0249">Electron transport</keyword>
<reference evidence="14 15" key="1">
    <citation type="submission" date="2018-06" db="EMBL/GenBank/DDBJ databases">
        <authorList>
            <consortium name="Pathogen Informatics"/>
            <person name="Doyle S."/>
        </authorList>
    </citation>
    <scope>NUCLEOTIDE SEQUENCE [LARGE SCALE GENOMIC DNA]</scope>
    <source>
        <strain evidence="14 15">NCTC13102</strain>
    </source>
</reference>
<evidence type="ECO:0000256" key="8">
    <source>
        <dbReference type="ARBA" id="ARBA00022982"/>
    </source>
</evidence>
<dbReference type="GO" id="GO:0046872">
    <property type="term" value="F:metal ion binding"/>
    <property type="evidence" value="ECO:0007669"/>
    <property type="project" value="UniProtKB-KW"/>
</dbReference>
<evidence type="ECO:0000256" key="11">
    <source>
        <dbReference type="ARBA" id="ARBA00023136"/>
    </source>
</evidence>
<evidence type="ECO:0000256" key="4">
    <source>
        <dbReference type="ARBA" id="ARBA00022475"/>
    </source>
</evidence>
<sequence length="157" mass="17595">MNKKMSIGIVIAIFIVGFIVGNIAYNLYNAKVLSYLTSDSAACNNCHVMNEVFNDHSKSPHKDVVCIDCHLPHSFIAKWIGKAQSGLGHAYYFTFDKNLPTHFSANQHTKKWVQDNCIRCHGDYATNAINPTTNKNHSQNALNCVSCHQNVGHLRDF</sequence>
<accession>A0A2X3BU85</accession>
<evidence type="ECO:0000256" key="6">
    <source>
        <dbReference type="ARBA" id="ARBA00022692"/>
    </source>
</evidence>
<organism evidence="14 15">
    <name type="scientific">Helicobacter fennelliae</name>
    <dbReference type="NCBI Taxonomy" id="215"/>
    <lineage>
        <taxon>Bacteria</taxon>
        <taxon>Pseudomonadati</taxon>
        <taxon>Campylobacterota</taxon>
        <taxon>Epsilonproteobacteria</taxon>
        <taxon>Campylobacterales</taxon>
        <taxon>Helicobacteraceae</taxon>
        <taxon>Helicobacter</taxon>
    </lineage>
</organism>
<proteinExistence type="inferred from homology"/>
<dbReference type="InterPro" id="IPR036280">
    <property type="entry name" value="Multihaem_cyt_sf"/>
</dbReference>
<dbReference type="GO" id="GO:0009061">
    <property type="term" value="P:anaerobic respiration"/>
    <property type="evidence" value="ECO:0007669"/>
    <property type="project" value="TreeGrafter"/>
</dbReference>
<dbReference type="NCBIfam" id="TIGR03153">
    <property type="entry name" value="cytochr_NrfH"/>
    <property type="match status" value="1"/>
</dbReference>
<evidence type="ECO:0000256" key="5">
    <source>
        <dbReference type="ARBA" id="ARBA00022617"/>
    </source>
</evidence>
<comment type="similarity">
    <text evidence="2">Belongs to the NapC/NirT/NrfH family.</text>
</comment>
<gene>
    <name evidence="14" type="primary">nrfH</name>
    <name evidence="14" type="ORF">NCTC13102_01980</name>
</gene>
<feature type="domain" description="NapC/NirT cytochrome c N-terminal" evidence="13">
    <location>
        <begin position="9"/>
        <end position="153"/>
    </location>
</feature>